<dbReference type="InterPro" id="IPR003000">
    <property type="entry name" value="Sirtuin"/>
</dbReference>
<dbReference type="InterPro" id="IPR026590">
    <property type="entry name" value="Ssirtuin_cat_dom"/>
</dbReference>
<sequence>MHEPDHTPSLQRAAGLISDAYAILVVAGAGMGVDSGLPDFRGRNGFWNAYPALGRQRLDFTDIASPAAFNAVPGLAWGFYGHRLRTYRATPPHAGFGILRRWIDARPLGGAIFTSNVDGHFQKAGFDETLLLECHGSIQHLQCLTPCQPDIWSAQRFLPEVDIDNGLLRNEPPRCPHCGGLARPNVLMFDDAGWLPARTRAQARRLEHWLRGVERPVVIEIGAGTAVATARGFTHRMAFERRAPVIRINPDDAAIHGDPRHVSLPMTALEALRAIDQRLA</sequence>
<comment type="caution">
    <text evidence="4">Lacks conserved residue(s) required for the propagation of feature annotation.</text>
</comment>
<proteinExistence type="predicted"/>
<dbReference type="InterPro" id="IPR050134">
    <property type="entry name" value="NAD-dep_sirtuin_deacylases"/>
</dbReference>
<dbReference type="RefSeq" id="WP_048940411.1">
    <property type="nucleotide sequence ID" value="NZ_CP012077.1"/>
</dbReference>
<reference evidence="7" key="1">
    <citation type="submission" date="2017-10" db="EMBL/GenBank/DDBJ databases">
        <title>Whole genome sequencing of various Bordetella species.</title>
        <authorList>
            <person name="Weigand M.R."/>
            <person name="Loparev V."/>
            <person name="Peng Y."/>
            <person name="Bowden K.E."/>
            <person name="Tondella M.L."/>
            <person name="Williams M.M."/>
        </authorList>
    </citation>
    <scope>NUCLEOTIDE SEQUENCE [LARGE SCALE GENOMIC DNA]</scope>
    <source>
        <strain evidence="7">H720</strain>
    </source>
</reference>
<gene>
    <name evidence="6" type="ORF">CS347_08720</name>
</gene>
<evidence type="ECO:0000313" key="6">
    <source>
        <dbReference type="EMBL" id="AZW16846.1"/>
    </source>
</evidence>
<evidence type="ECO:0000256" key="2">
    <source>
        <dbReference type="ARBA" id="ARBA00022679"/>
    </source>
</evidence>
<dbReference type="Proteomes" id="UP000282741">
    <property type="component" value="Chromosome"/>
</dbReference>
<dbReference type="Pfam" id="PF02146">
    <property type="entry name" value="SIR2"/>
    <property type="match status" value="1"/>
</dbReference>
<evidence type="ECO:0000259" key="5">
    <source>
        <dbReference type="PROSITE" id="PS50305"/>
    </source>
</evidence>
<dbReference type="EC" id="2.3.1.286" evidence="1"/>
<dbReference type="InterPro" id="IPR029035">
    <property type="entry name" value="DHS-like_NAD/FAD-binding_dom"/>
</dbReference>
<dbReference type="SUPFAM" id="SSF52467">
    <property type="entry name" value="DHS-like NAD/FAD-binding domain"/>
    <property type="match status" value="1"/>
</dbReference>
<dbReference type="Gene3D" id="3.30.1600.10">
    <property type="entry name" value="SIR2/SIRT2 'Small Domain"/>
    <property type="match status" value="1"/>
</dbReference>
<organism evidence="6 7">
    <name type="scientific">Bordetella hinzii</name>
    <dbReference type="NCBI Taxonomy" id="103855"/>
    <lineage>
        <taxon>Bacteria</taxon>
        <taxon>Pseudomonadati</taxon>
        <taxon>Pseudomonadota</taxon>
        <taxon>Betaproteobacteria</taxon>
        <taxon>Burkholderiales</taxon>
        <taxon>Alcaligenaceae</taxon>
        <taxon>Bordetella</taxon>
    </lineage>
</organism>
<evidence type="ECO:0000256" key="4">
    <source>
        <dbReference type="PROSITE-ProRule" id="PRU00236"/>
    </source>
</evidence>
<name>A0AAN1RVG9_9BORD</name>
<dbReference type="GO" id="GO:0017136">
    <property type="term" value="F:histone deacetylase activity, NAD-dependent"/>
    <property type="evidence" value="ECO:0007669"/>
    <property type="project" value="TreeGrafter"/>
</dbReference>
<evidence type="ECO:0000256" key="3">
    <source>
        <dbReference type="ARBA" id="ARBA00023027"/>
    </source>
</evidence>
<keyword evidence="3" id="KW-0520">NAD</keyword>
<dbReference type="InterPro" id="IPR026591">
    <property type="entry name" value="Sirtuin_cat_small_dom_sf"/>
</dbReference>
<accession>A0AAN1RVG9</accession>
<evidence type="ECO:0000256" key="1">
    <source>
        <dbReference type="ARBA" id="ARBA00012928"/>
    </source>
</evidence>
<dbReference type="AlphaFoldDB" id="A0AAN1RVG9"/>
<evidence type="ECO:0000313" key="7">
    <source>
        <dbReference type="Proteomes" id="UP000282741"/>
    </source>
</evidence>
<dbReference type="PROSITE" id="PS50305">
    <property type="entry name" value="SIRTUIN"/>
    <property type="match status" value="1"/>
</dbReference>
<protein>
    <recommendedName>
        <fullName evidence="1">protein acetyllysine N-acetyltransferase</fullName>
        <ecNumber evidence="1">2.3.1.286</ecNumber>
    </recommendedName>
</protein>
<dbReference type="GO" id="GO:0070403">
    <property type="term" value="F:NAD+ binding"/>
    <property type="evidence" value="ECO:0007669"/>
    <property type="project" value="InterPro"/>
</dbReference>
<feature type="domain" description="Deacetylase sirtuin-type" evidence="5">
    <location>
        <begin position="3"/>
        <end position="280"/>
    </location>
</feature>
<dbReference type="EMBL" id="CP024172">
    <property type="protein sequence ID" value="AZW16846.1"/>
    <property type="molecule type" value="Genomic_DNA"/>
</dbReference>
<keyword evidence="2" id="KW-0808">Transferase</keyword>
<dbReference type="Gene3D" id="3.40.50.1220">
    <property type="entry name" value="TPP-binding domain"/>
    <property type="match status" value="1"/>
</dbReference>
<dbReference type="PANTHER" id="PTHR11085:SF4">
    <property type="entry name" value="NAD-DEPENDENT PROTEIN DEACYLASE"/>
    <property type="match status" value="1"/>
</dbReference>
<dbReference type="PANTHER" id="PTHR11085">
    <property type="entry name" value="NAD-DEPENDENT PROTEIN DEACYLASE SIRTUIN-5, MITOCHONDRIAL-RELATED"/>
    <property type="match status" value="1"/>
</dbReference>